<dbReference type="AlphaFoldDB" id="A0A0F9QR36"/>
<sequence>MLKINEQHSPQLIESSFKSLNTSYKISNYYRETLKTPVDQLIFN</sequence>
<comment type="caution">
    <text evidence="1">The sequence shown here is derived from an EMBL/GenBank/DDBJ whole genome shotgun (WGS) entry which is preliminary data.</text>
</comment>
<evidence type="ECO:0000313" key="1">
    <source>
        <dbReference type="EMBL" id="KKN15636.1"/>
    </source>
</evidence>
<gene>
    <name evidence="1" type="ORF">LCGC14_0983960</name>
</gene>
<dbReference type="EMBL" id="LAZR01003693">
    <property type="protein sequence ID" value="KKN15636.1"/>
    <property type="molecule type" value="Genomic_DNA"/>
</dbReference>
<organism evidence="1">
    <name type="scientific">marine sediment metagenome</name>
    <dbReference type="NCBI Taxonomy" id="412755"/>
    <lineage>
        <taxon>unclassified sequences</taxon>
        <taxon>metagenomes</taxon>
        <taxon>ecological metagenomes</taxon>
    </lineage>
</organism>
<proteinExistence type="predicted"/>
<name>A0A0F9QR36_9ZZZZ</name>
<accession>A0A0F9QR36</accession>
<reference evidence="1" key="1">
    <citation type="journal article" date="2015" name="Nature">
        <title>Complex archaea that bridge the gap between prokaryotes and eukaryotes.</title>
        <authorList>
            <person name="Spang A."/>
            <person name="Saw J.H."/>
            <person name="Jorgensen S.L."/>
            <person name="Zaremba-Niedzwiedzka K."/>
            <person name="Martijn J."/>
            <person name="Lind A.E."/>
            <person name="van Eijk R."/>
            <person name="Schleper C."/>
            <person name="Guy L."/>
            <person name="Ettema T.J."/>
        </authorList>
    </citation>
    <scope>NUCLEOTIDE SEQUENCE</scope>
</reference>
<protein>
    <submittedName>
        <fullName evidence="1">Uncharacterized protein</fullName>
    </submittedName>
</protein>